<sequence>MATRFHADQHEKGAGSTNSWITAMLGNVAHPRISMKQEGICSSNGKDGPGRAMQREIYDDWNIRVGKQVEGRNFGWLTLISLHVWGPGKLDSDLRIMMTDINECFYVFYIMER</sequence>
<dbReference type="EMBL" id="CP075866">
    <property type="protein sequence ID" value="QYS99212.1"/>
    <property type="molecule type" value="Genomic_DNA"/>
</dbReference>
<proteinExistence type="predicted"/>
<dbReference type="AlphaFoldDB" id="A0A8G0PG18"/>
<gene>
    <name evidence="1" type="ORF">H0G86_006359</name>
</gene>
<evidence type="ECO:0000313" key="1">
    <source>
        <dbReference type="EMBL" id="QYS99212.1"/>
    </source>
</evidence>
<organism evidence="1 2">
    <name type="scientific">Trichoderma simmonsii</name>
    <dbReference type="NCBI Taxonomy" id="1491479"/>
    <lineage>
        <taxon>Eukaryota</taxon>
        <taxon>Fungi</taxon>
        <taxon>Dikarya</taxon>
        <taxon>Ascomycota</taxon>
        <taxon>Pezizomycotina</taxon>
        <taxon>Sordariomycetes</taxon>
        <taxon>Hypocreomycetidae</taxon>
        <taxon>Hypocreales</taxon>
        <taxon>Hypocreaceae</taxon>
        <taxon>Trichoderma</taxon>
    </lineage>
</organism>
<dbReference type="Proteomes" id="UP000826661">
    <property type="component" value="Chromosome III"/>
</dbReference>
<protein>
    <submittedName>
        <fullName evidence="1">Uncharacterized protein</fullName>
    </submittedName>
</protein>
<accession>A0A8G0PG18</accession>
<name>A0A8G0PG18_9HYPO</name>
<evidence type="ECO:0000313" key="2">
    <source>
        <dbReference type="Proteomes" id="UP000826661"/>
    </source>
</evidence>
<reference evidence="1 2" key="1">
    <citation type="journal article" date="2021" name="BMC Genomics">
        <title>Telomere-to-telomere genome assembly of asparaginase-producing Trichoderma simmonsii.</title>
        <authorList>
            <person name="Chung D."/>
            <person name="Kwon Y.M."/>
            <person name="Yang Y."/>
        </authorList>
    </citation>
    <scope>NUCLEOTIDE SEQUENCE [LARGE SCALE GENOMIC DNA]</scope>
    <source>
        <strain evidence="1 2">GH-Sj1</strain>
    </source>
</reference>
<keyword evidence="2" id="KW-1185">Reference proteome</keyword>